<gene>
    <name evidence="2" type="ORF">A1O3_03677</name>
</gene>
<dbReference type="HOGENOM" id="CLU_060559_0_0_1"/>
<organism evidence="2 3">
    <name type="scientific">Capronia epimyces CBS 606.96</name>
    <dbReference type="NCBI Taxonomy" id="1182542"/>
    <lineage>
        <taxon>Eukaryota</taxon>
        <taxon>Fungi</taxon>
        <taxon>Dikarya</taxon>
        <taxon>Ascomycota</taxon>
        <taxon>Pezizomycotina</taxon>
        <taxon>Eurotiomycetes</taxon>
        <taxon>Chaetothyriomycetidae</taxon>
        <taxon>Chaetothyriales</taxon>
        <taxon>Herpotrichiellaceae</taxon>
        <taxon>Capronia</taxon>
    </lineage>
</organism>
<proteinExistence type="predicted"/>
<feature type="region of interest" description="Disordered" evidence="1">
    <location>
        <begin position="133"/>
        <end position="209"/>
    </location>
</feature>
<name>W9YWR1_9EURO</name>
<evidence type="ECO:0000313" key="2">
    <source>
        <dbReference type="EMBL" id="EXJ86724.1"/>
    </source>
</evidence>
<feature type="compositionally biased region" description="Acidic residues" evidence="1">
    <location>
        <begin position="107"/>
        <end position="118"/>
    </location>
</feature>
<dbReference type="RefSeq" id="XP_007732003.1">
    <property type="nucleotide sequence ID" value="XM_007733813.1"/>
</dbReference>
<dbReference type="Proteomes" id="UP000019478">
    <property type="component" value="Unassembled WGS sequence"/>
</dbReference>
<dbReference type="OrthoDB" id="4138208at2759"/>
<evidence type="ECO:0000256" key="1">
    <source>
        <dbReference type="SAM" id="MobiDB-lite"/>
    </source>
</evidence>
<evidence type="ECO:0000313" key="3">
    <source>
        <dbReference type="Proteomes" id="UP000019478"/>
    </source>
</evidence>
<feature type="region of interest" description="Disordered" evidence="1">
    <location>
        <begin position="18"/>
        <end position="118"/>
    </location>
</feature>
<reference evidence="2 3" key="1">
    <citation type="submission" date="2013-03" db="EMBL/GenBank/DDBJ databases">
        <title>The Genome Sequence of Capronia epimyces CBS 606.96.</title>
        <authorList>
            <consortium name="The Broad Institute Genomics Platform"/>
            <person name="Cuomo C."/>
            <person name="de Hoog S."/>
            <person name="Gorbushina A."/>
            <person name="Walker B."/>
            <person name="Young S.K."/>
            <person name="Zeng Q."/>
            <person name="Gargeya S."/>
            <person name="Fitzgerald M."/>
            <person name="Haas B."/>
            <person name="Abouelleil A."/>
            <person name="Allen A.W."/>
            <person name="Alvarado L."/>
            <person name="Arachchi H.M."/>
            <person name="Berlin A.M."/>
            <person name="Chapman S.B."/>
            <person name="Gainer-Dewar J."/>
            <person name="Goldberg J."/>
            <person name="Griggs A."/>
            <person name="Gujja S."/>
            <person name="Hansen M."/>
            <person name="Howarth C."/>
            <person name="Imamovic A."/>
            <person name="Ireland A."/>
            <person name="Larimer J."/>
            <person name="McCowan C."/>
            <person name="Murphy C."/>
            <person name="Pearson M."/>
            <person name="Poon T.W."/>
            <person name="Priest M."/>
            <person name="Roberts A."/>
            <person name="Saif S."/>
            <person name="Shea T."/>
            <person name="Sisk P."/>
            <person name="Sykes S."/>
            <person name="Wortman J."/>
            <person name="Nusbaum C."/>
            <person name="Birren B."/>
        </authorList>
    </citation>
    <scope>NUCLEOTIDE SEQUENCE [LARGE SCALE GENOMIC DNA]</scope>
    <source>
        <strain evidence="2 3">CBS 606.96</strain>
    </source>
</reference>
<dbReference type="EMBL" id="AMGY01000003">
    <property type="protein sequence ID" value="EXJ86724.1"/>
    <property type="molecule type" value="Genomic_DNA"/>
</dbReference>
<feature type="compositionally biased region" description="Low complexity" evidence="1">
    <location>
        <begin position="183"/>
        <end position="201"/>
    </location>
</feature>
<feature type="compositionally biased region" description="Polar residues" evidence="1">
    <location>
        <begin position="65"/>
        <end position="87"/>
    </location>
</feature>
<dbReference type="GeneID" id="19167803"/>
<protein>
    <submittedName>
        <fullName evidence="2">Uncharacterized protein</fullName>
    </submittedName>
</protein>
<comment type="caution">
    <text evidence="2">The sequence shown here is derived from an EMBL/GenBank/DDBJ whole genome shotgun (WGS) entry which is preliminary data.</text>
</comment>
<dbReference type="AlphaFoldDB" id="W9YWR1"/>
<accession>W9YWR1</accession>
<feature type="compositionally biased region" description="Polar residues" evidence="1">
    <location>
        <begin position="37"/>
        <end position="54"/>
    </location>
</feature>
<feature type="compositionally biased region" description="Polar residues" evidence="1">
    <location>
        <begin position="140"/>
        <end position="162"/>
    </location>
</feature>
<sequence length="326" mass="36561">MTSRLSFHLQTLIVQTEEELSSVVQPSEADSSKTLELEDSASNTPEPASKSKSPLNPPVVRFDDQVTTISPVNSTTNIAGQQDNLDTTAEPKPLLGRVSSQPLSAPADEEDPNDFDFDWEGRRESIKARSLRNRVRKRFSSNNSESEQANKSTMSSKGNNEQDGADSLPGLKSIVSTLKKVGSTHSNNSSKSESSETTQTQPFDDLPGDRAGLEARLNIHLGRLDRLRNQVRLFNDVIQDYYDYFESQRNIHNLAPSVEAPLIEELEQVLKMRAGFEKSVKFHHNTIDRIARARAQLDKSQGLKCTVWDMYMGFKREAEWAQLFAF</sequence>
<keyword evidence="3" id="KW-1185">Reference proteome</keyword>